<gene>
    <name evidence="8" type="ORF">EJB05_38500</name>
</gene>
<dbReference type="OrthoDB" id="1908178at2759"/>
<keyword evidence="4" id="KW-0809">Transit peptide</keyword>
<dbReference type="Pfam" id="PF13041">
    <property type="entry name" value="PPR_2"/>
    <property type="match status" value="1"/>
</dbReference>
<dbReference type="FunFam" id="1.25.40.10:FF:000760">
    <property type="entry name" value="Pentatricopeptide repeat-containing protein At5g27460"/>
    <property type="match status" value="1"/>
</dbReference>
<dbReference type="PROSITE" id="PS51375">
    <property type="entry name" value="PPR"/>
    <property type="match status" value="2"/>
</dbReference>
<dbReference type="Proteomes" id="UP000324897">
    <property type="component" value="Unassembled WGS sequence"/>
</dbReference>
<dbReference type="GO" id="GO:0005739">
    <property type="term" value="C:mitochondrion"/>
    <property type="evidence" value="ECO:0007669"/>
    <property type="project" value="UniProtKB-SubCell"/>
</dbReference>
<evidence type="ECO:0008006" key="10">
    <source>
        <dbReference type="Google" id="ProtNLM"/>
    </source>
</evidence>
<dbReference type="FunFam" id="1.25.40.10:FF:000385">
    <property type="entry name" value="Pentatricopeptide repeat-containing protein mitochondrial"/>
    <property type="match status" value="1"/>
</dbReference>
<reference evidence="8 9" key="1">
    <citation type="journal article" date="2019" name="Sci. Rep.">
        <title>A high-quality genome of Eragrostis curvula grass provides insights into Poaceae evolution and supports new strategies to enhance forage quality.</title>
        <authorList>
            <person name="Carballo J."/>
            <person name="Santos B.A.C.M."/>
            <person name="Zappacosta D."/>
            <person name="Garbus I."/>
            <person name="Selva J.P."/>
            <person name="Gallo C.A."/>
            <person name="Diaz A."/>
            <person name="Albertini E."/>
            <person name="Caccamo M."/>
            <person name="Echenique V."/>
        </authorList>
    </citation>
    <scope>NUCLEOTIDE SEQUENCE [LARGE SCALE GENOMIC DNA]</scope>
    <source>
        <strain evidence="9">cv. Victoria</strain>
        <tissue evidence="8">Leaf</tissue>
    </source>
</reference>
<name>A0A5J9TUD3_9POAL</name>
<dbReference type="InterPro" id="IPR011990">
    <property type="entry name" value="TPR-like_helical_dom_sf"/>
</dbReference>
<feature type="repeat" description="PPR" evidence="6">
    <location>
        <begin position="377"/>
        <end position="411"/>
    </location>
</feature>
<evidence type="ECO:0000256" key="3">
    <source>
        <dbReference type="ARBA" id="ARBA00022737"/>
    </source>
</evidence>
<evidence type="ECO:0000256" key="4">
    <source>
        <dbReference type="ARBA" id="ARBA00022946"/>
    </source>
</evidence>
<evidence type="ECO:0000256" key="5">
    <source>
        <dbReference type="ARBA" id="ARBA00023128"/>
    </source>
</evidence>
<feature type="non-terminal residue" evidence="8">
    <location>
        <position position="1"/>
    </location>
</feature>
<evidence type="ECO:0000256" key="6">
    <source>
        <dbReference type="PROSITE-ProRule" id="PRU00708"/>
    </source>
</evidence>
<dbReference type="InterPro" id="IPR002885">
    <property type="entry name" value="PPR_rpt"/>
</dbReference>
<dbReference type="PANTHER" id="PTHR45717">
    <property type="entry name" value="OS12G0527900 PROTEIN"/>
    <property type="match status" value="1"/>
</dbReference>
<keyword evidence="3" id="KW-0677">Repeat</keyword>
<dbReference type="Gramene" id="TVU15002">
    <property type="protein sequence ID" value="TVU15002"/>
    <property type="gene ID" value="EJB05_38500"/>
</dbReference>
<evidence type="ECO:0000313" key="8">
    <source>
        <dbReference type="EMBL" id="TVU15002.1"/>
    </source>
</evidence>
<dbReference type="Gene3D" id="1.25.40.10">
    <property type="entry name" value="Tetratricopeptide repeat domain"/>
    <property type="match status" value="3"/>
</dbReference>
<dbReference type="Pfam" id="PF01535">
    <property type="entry name" value="PPR"/>
    <property type="match status" value="3"/>
</dbReference>
<comment type="subcellular location">
    <subcellularLocation>
        <location evidence="1">Mitochondrion</location>
    </subcellularLocation>
</comment>
<evidence type="ECO:0000256" key="2">
    <source>
        <dbReference type="ARBA" id="ARBA00007626"/>
    </source>
</evidence>
<dbReference type="AlphaFoldDB" id="A0A5J9TUD3"/>
<feature type="region of interest" description="Disordered" evidence="7">
    <location>
        <begin position="1"/>
        <end position="23"/>
    </location>
</feature>
<protein>
    <recommendedName>
        <fullName evidence="10">Pentacotripeptide-repeat region of PRORP domain-containing protein</fullName>
    </recommendedName>
</protein>
<dbReference type="SUPFAM" id="SSF48452">
    <property type="entry name" value="TPR-like"/>
    <property type="match status" value="1"/>
</dbReference>
<dbReference type="GO" id="GO:0003729">
    <property type="term" value="F:mRNA binding"/>
    <property type="evidence" value="ECO:0007669"/>
    <property type="project" value="UniProtKB-ARBA"/>
</dbReference>
<dbReference type="PANTHER" id="PTHR45717:SF3">
    <property type="entry name" value="OS04G0544400 PROTEIN"/>
    <property type="match status" value="1"/>
</dbReference>
<dbReference type="EMBL" id="RWGY01000031">
    <property type="protein sequence ID" value="TVU15002.1"/>
    <property type="molecule type" value="Genomic_DNA"/>
</dbReference>
<comment type="similarity">
    <text evidence="2">Belongs to the PPR family. P subfamily.</text>
</comment>
<feature type="repeat" description="PPR" evidence="6">
    <location>
        <begin position="166"/>
        <end position="200"/>
    </location>
</feature>
<evidence type="ECO:0000256" key="1">
    <source>
        <dbReference type="ARBA" id="ARBA00004173"/>
    </source>
</evidence>
<keyword evidence="9" id="KW-1185">Reference proteome</keyword>
<proteinExistence type="inferred from homology"/>
<evidence type="ECO:0000256" key="7">
    <source>
        <dbReference type="SAM" id="MobiDB-lite"/>
    </source>
</evidence>
<accession>A0A5J9TUD3</accession>
<sequence length="501" mass="56762">MLLHLVTSSSPLSPARPSPRRPCGAATAVRCAASSSSTPAAAGQQVAKVHSYGTVDFERRSPLRWGTLYRRIAVGHGGRPVGRTLGAWDESERRLDKWELCRIAKELRKFRRFNLAIQVYEWMTERRDRFSLTASDMAIQLDLIAKVRGVPQAEKYFEELPDAMKDKRTYGSLLNVYAQAMLKEKTEETFEQMRRKGFTSDTLPCNVLMNFYVDVGEPGKVSAIIDEMKERNVAFDVCTYNIWIKSCAAKQDTDGMEQVFNQMLADESVVANWTTYTTLASMYIRLGNSEKAEECLKEAEKRTTGREKKCFHYLITLYSHLGKKEEVYRIWNWYKATFPTIHNQGYQEVLSALVRIGDIEGAEVLYEEWASKSASFDPKTMNILLAWYAKEGLAAKAEQTLNQFVEKGGNPKPNTWEILATAYLKDNKISEALSSMEKAAAVKSASKWRPRPTNVESLLANFKEQNDTESADRLMSVLTSRGCAENEEYKSLINTYAFAGT</sequence>
<organism evidence="8 9">
    <name type="scientific">Eragrostis curvula</name>
    <name type="common">weeping love grass</name>
    <dbReference type="NCBI Taxonomy" id="38414"/>
    <lineage>
        <taxon>Eukaryota</taxon>
        <taxon>Viridiplantae</taxon>
        <taxon>Streptophyta</taxon>
        <taxon>Embryophyta</taxon>
        <taxon>Tracheophyta</taxon>
        <taxon>Spermatophyta</taxon>
        <taxon>Magnoliopsida</taxon>
        <taxon>Liliopsida</taxon>
        <taxon>Poales</taxon>
        <taxon>Poaceae</taxon>
        <taxon>PACMAD clade</taxon>
        <taxon>Chloridoideae</taxon>
        <taxon>Eragrostideae</taxon>
        <taxon>Eragrostidinae</taxon>
        <taxon>Eragrostis</taxon>
    </lineage>
</organism>
<dbReference type="NCBIfam" id="TIGR00756">
    <property type="entry name" value="PPR"/>
    <property type="match status" value="2"/>
</dbReference>
<evidence type="ECO:0000313" key="9">
    <source>
        <dbReference type="Proteomes" id="UP000324897"/>
    </source>
</evidence>
<keyword evidence="5" id="KW-0496">Mitochondrion</keyword>
<comment type="caution">
    <text evidence="8">The sequence shown here is derived from an EMBL/GenBank/DDBJ whole genome shotgun (WGS) entry which is preliminary data.</text>
</comment>